<dbReference type="EMBL" id="JAAARO010000006">
    <property type="protein sequence ID" value="KAF5746511.1"/>
    <property type="molecule type" value="Genomic_DNA"/>
</dbReference>
<dbReference type="InterPro" id="IPR036514">
    <property type="entry name" value="SGNH_hydro_sf"/>
</dbReference>
<comment type="caution">
    <text evidence="1">The sequence shown here is derived from an EMBL/GenBank/DDBJ whole genome shotgun (WGS) entry which is preliminary data.</text>
</comment>
<gene>
    <name evidence="1" type="ORF">HS088_TW06G00682</name>
</gene>
<accession>A0A7J7DJI5</accession>
<reference evidence="1 2" key="1">
    <citation type="journal article" date="2020" name="Nat. Commun.">
        <title>Genome of Tripterygium wilfordii and identification of cytochrome P450 involved in triptolide biosynthesis.</title>
        <authorList>
            <person name="Tu L."/>
            <person name="Su P."/>
            <person name="Zhang Z."/>
            <person name="Gao L."/>
            <person name="Wang J."/>
            <person name="Hu T."/>
            <person name="Zhou J."/>
            <person name="Zhang Y."/>
            <person name="Zhao Y."/>
            <person name="Liu Y."/>
            <person name="Song Y."/>
            <person name="Tong Y."/>
            <person name="Lu Y."/>
            <person name="Yang J."/>
            <person name="Xu C."/>
            <person name="Jia M."/>
            <person name="Peters R.J."/>
            <person name="Huang L."/>
            <person name="Gao W."/>
        </authorList>
    </citation>
    <scope>NUCLEOTIDE SEQUENCE [LARGE SCALE GENOMIC DNA]</scope>
    <source>
        <strain evidence="2">cv. XIE 37</strain>
        <tissue evidence="1">Leaf</tissue>
    </source>
</reference>
<proteinExistence type="predicted"/>
<dbReference type="Gene3D" id="3.40.50.1110">
    <property type="entry name" value="SGNH hydrolase"/>
    <property type="match status" value="1"/>
</dbReference>
<evidence type="ECO:0000313" key="2">
    <source>
        <dbReference type="Proteomes" id="UP000593562"/>
    </source>
</evidence>
<protein>
    <submittedName>
        <fullName evidence="1">Putative Alpha-L-fucosidase 2</fullName>
    </submittedName>
</protein>
<evidence type="ECO:0000313" key="1">
    <source>
        <dbReference type="EMBL" id="KAF5746511.1"/>
    </source>
</evidence>
<keyword evidence="2" id="KW-1185">Reference proteome</keyword>
<organism evidence="1 2">
    <name type="scientific">Tripterygium wilfordii</name>
    <name type="common">Thunder God vine</name>
    <dbReference type="NCBI Taxonomy" id="458696"/>
    <lineage>
        <taxon>Eukaryota</taxon>
        <taxon>Viridiplantae</taxon>
        <taxon>Streptophyta</taxon>
        <taxon>Embryophyta</taxon>
        <taxon>Tracheophyta</taxon>
        <taxon>Spermatophyta</taxon>
        <taxon>Magnoliopsida</taxon>
        <taxon>eudicotyledons</taxon>
        <taxon>Gunneridae</taxon>
        <taxon>Pentapetalae</taxon>
        <taxon>rosids</taxon>
        <taxon>fabids</taxon>
        <taxon>Celastrales</taxon>
        <taxon>Celastraceae</taxon>
        <taxon>Tripterygium</taxon>
    </lineage>
</organism>
<dbReference type="InParanoid" id="A0A7J7DJI5"/>
<name>A0A7J7DJI5_TRIWF</name>
<sequence length="111" mass="12147">MSSQTTSSTILQEPFGASCGAGAVDYSTSTSTCKQPNHFINWDGVHLTEAMHQVLSDLFFHKPGFCQPPFLKLIKHNNRITGICFPSDFQFSSLGVKNNGYVVAGFLNSKN</sequence>
<dbReference type="AlphaFoldDB" id="A0A7J7DJI5"/>
<dbReference type="Proteomes" id="UP000593562">
    <property type="component" value="Unassembled WGS sequence"/>
</dbReference>